<organism evidence="9 10">
    <name type="scientific">Banduia mediterranea</name>
    <dbReference type="NCBI Taxonomy" id="3075609"/>
    <lineage>
        <taxon>Bacteria</taxon>
        <taxon>Pseudomonadati</taxon>
        <taxon>Pseudomonadota</taxon>
        <taxon>Gammaproteobacteria</taxon>
        <taxon>Nevskiales</taxon>
        <taxon>Algiphilaceae</taxon>
        <taxon>Banduia</taxon>
    </lineage>
</organism>
<reference evidence="9 10" key="1">
    <citation type="submission" date="2023-09" db="EMBL/GenBank/DDBJ databases">
        <authorList>
            <person name="Rey-Velasco X."/>
        </authorList>
    </citation>
    <scope>NUCLEOTIDE SEQUENCE [LARGE SCALE GENOMIC DNA]</scope>
    <source>
        <strain evidence="9 10">W345</strain>
    </source>
</reference>
<dbReference type="Proteomes" id="UP001254608">
    <property type="component" value="Unassembled WGS sequence"/>
</dbReference>
<evidence type="ECO:0000259" key="7">
    <source>
        <dbReference type="Pfam" id="PF02770"/>
    </source>
</evidence>
<dbReference type="SUPFAM" id="SSF47203">
    <property type="entry name" value="Acyl-CoA dehydrogenase C-terminal domain-like"/>
    <property type="match status" value="1"/>
</dbReference>
<dbReference type="InterPro" id="IPR009100">
    <property type="entry name" value="AcylCoA_DH/oxidase_NM_dom_sf"/>
</dbReference>
<comment type="cofactor">
    <cofactor evidence="1 5">
        <name>FAD</name>
        <dbReference type="ChEBI" id="CHEBI:57692"/>
    </cofactor>
</comment>
<dbReference type="Gene3D" id="2.40.110.10">
    <property type="entry name" value="Butyryl-CoA Dehydrogenase, subunit A, domain 2"/>
    <property type="match status" value="1"/>
</dbReference>
<evidence type="ECO:0000313" key="9">
    <source>
        <dbReference type="EMBL" id="MDT0496405.1"/>
    </source>
</evidence>
<dbReference type="PANTHER" id="PTHR43884:SF12">
    <property type="entry name" value="ISOVALERYL-COA DEHYDROGENASE, MITOCHONDRIAL-RELATED"/>
    <property type="match status" value="1"/>
</dbReference>
<dbReference type="Pfam" id="PF00441">
    <property type="entry name" value="Acyl-CoA_dh_1"/>
    <property type="match status" value="1"/>
</dbReference>
<evidence type="ECO:0000259" key="6">
    <source>
        <dbReference type="Pfam" id="PF00441"/>
    </source>
</evidence>
<feature type="domain" description="Acyl-CoA dehydrogenase/oxidase C-terminal" evidence="6">
    <location>
        <begin position="230"/>
        <end position="377"/>
    </location>
</feature>
<feature type="domain" description="Acyl-CoA dehydrogenase/oxidase N-terminal" evidence="8">
    <location>
        <begin position="9"/>
        <end position="119"/>
    </location>
</feature>
<evidence type="ECO:0000256" key="2">
    <source>
        <dbReference type="ARBA" id="ARBA00009347"/>
    </source>
</evidence>
<keyword evidence="3 5" id="KW-0285">Flavoprotein</keyword>
<dbReference type="InterPro" id="IPR013786">
    <property type="entry name" value="AcylCoA_DH/ox_N"/>
</dbReference>
<dbReference type="InterPro" id="IPR006091">
    <property type="entry name" value="Acyl-CoA_Oxase/DH_mid-dom"/>
</dbReference>
<dbReference type="Gene3D" id="1.20.140.10">
    <property type="entry name" value="Butyryl-CoA Dehydrogenase, subunit A, domain 3"/>
    <property type="match status" value="1"/>
</dbReference>
<feature type="domain" description="Acyl-CoA oxidase/dehydrogenase middle" evidence="7">
    <location>
        <begin position="123"/>
        <end position="218"/>
    </location>
</feature>
<dbReference type="Gene3D" id="1.10.540.10">
    <property type="entry name" value="Acyl-CoA dehydrogenase/oxidase, N-terminal domain"/>
    <property type="match status" value="1"/>
</dbReference>
<evidence type="ECO:0000256" key="4">
    <source>
        <dbReference type="ARBA" id="ARBA00022827"/>
    </source>
</evidence>
<evidence type="ECO:0000256" key="5">
    <source>
        <dbReference type="RuleBase" id="RU362125"/>
    </source>
</evidence>
<dbReference type="Pfam" id="PF02771">
    <property type="entry name" value="Acyl-CoA_dh_N"/>
    <property type="match status" value="1"/>
</dbReference>
<evidence type="ECO:0000256" key="3">
    <source>
        <dbReference type="ARBA" id="ARBA00022630"/>
    </source>
</evidence>
<dbReference type="CDD" id="cd00567">
    <property type="entry name" value="ACAD"/>
    <property type="match status" value="1"/>
</dbReference>
<sequence>MKTQWMLDEEQDLIRQTAERFARDRLREGYQARESIPGIDRALAREMGALGLIAPNVPERFGGIGAPSMVNGLVCEAIAYGDFNLSYLNMITPLICEVLLHHATPEAQERYVPSLAGGESICALGLTEPRGGSDAAHLTVSATRKGDHYIFKGEKTSISFAEQSDTMLTFARTNPDDPGPRGISAFIVPLDLPGVSCTAFKDIGTKPVGRGSVFFDDVEVPASAMIGRENTGFTQVMEGFDLSRILIALQCIGAAQASVDETWQYVTEREAFGYRLSKFQGVSFPLAEHESQLESFRQLCLHALRLRDAGHRHTREAAMVKWMAPKFCTDIIHNCLLLHGHYGYTTDLPHQQRLRDVMGLQIGDGTAQIMKTIIARESVGSVAVHYK</sequence>
<dbReference type="Pfam" id="PF02770">
    <property type="entry name" value="Acyl-CoA_dh_M"/>
    <property type="match status" value="1"/>
</dbReference>
<gene>
    <name evidence="9" type="ORF">RM530_03370</name>
</gene>
<dbReference type="InterPro" id="IPR046373">
    <property type="entry name" value="Acyl-CoA_Oxase/DH_mid-dom_sf"/>
</dbReference>
<dbReference type="RefSeq" id="WP_311363795.1">
    <property type="nucleotide sequence ID" value="NZ_JAVRIC010000003.1"/>
</dbReference>
<keyword evidence="10" id="KW-1185">Reference proteome</keyword>
<accession>A0ABU2WFV2</accession>
<dbReference type="InterPro" id="IPR009075">
    <property type="entry name" value="AcylCo_DH/oxidase_C"/>
</dbReference>
<dbReference type="InterPro" id="IPR037069">
    <property type="entry name" value="AcylCoA_DH/ox_N_sf"/>
</dbReference>
<dbReference type="EMBL" id="JAVRIC010000003">
    <property type="protein sequence ID" value="MDT0496405.1"/>
    <property type="molecule type" value="Genomic_DNA"/>
</dbReference>
<comment type="caution">
    <text evidence="9">The sequence shown here is derived from an EMBL/GenBank/DDBJ whole genome shotgun (WGS) entry which is preliminary data.</text>
</comment>
<evidence type="ECO:0000259" key="8">
    <source>
        <dbReference type="Pfam" id="PF02771"/>
    </source>
</evidence>
<evidence type="ECO:0000256" key="1">
    <source>
        <dbReference type="ARBA" id="ARBA00001974"/>
    </source>
</evidence>
<keyword evidence="4 5" id="KW-0274">FAD</keyword>
<dbReference type="PANTHER" id="PTHR43884">
    <property type="entry name" value="ACYL-COA DEHYDROGENASE"/>
    <property type="match status" value="1"/>
</dbReference>
<dbReference type="SUPFAM" id="SSF56645">
    <property type="entry name" value="Acyl-CoA dehydrogenase NM domain-like"/>
    <property type="match status" value="1"/>
</dbReference>
<name>A0ABU2WFV2_9GAMM</name>
<proteinExistence type="inferred from homology"/>
<keyword evidence="5" id="KW-0560">Oxidoreductase</keyword>
<dbReference type="InterPro" id="IPR036250">
    <property type="entry name" value="AcylCo_DH-like_C"/>
</dbReference>
<evidence type="ECO:0000313" key="10">
    <source>
        <dbReference type="Proteomes" id="UP001254608"/>
    </source>
</evidence>
<protein>
    <submittedName>
        <fullName evidence="9">Acyl-CoA dehydrogenase</fullName>
    </submittedName>
</protein>
<comment type="similarity">
    <text evidence="2 5">Belongs to the acyl-CoA dehydrogenase family.</text>
</comment>